<sequence>MKKEMSSFDVRSVVTEMAALENAHMDKIFQWGAGNVLFRINTKNGKEDLFFKDKKWLFLSPDRPDTPVTPTSFATFLRKYLTNARIGKTRQIGFDRIVEMQVFKAEGEYLLIFEMFGGGNVLLVQDGKIVNCLTQRTFRDRTTRPGEEYVMPKERFNPLTSDEDSFKNLFRSSDSDTVRTLATVNNLGGQYAEEVCKRAGVDKTVPAKDADDASVHALHSAVMEIADYVMREPHPTIFRQEGKIVDIAPMDLHIYEDCVKEPMPTISEAIGKFMGENEAEEQREFVDPEIEKLKKRIEKQKETVDAYRVEAERLKAQADSLYTEYQKVSELLTVLGEQCKKLSWEKLTEGALKIPYVSYIDPSKNIVAMKIGILEVELDYTKNIDTNASEIYARGKEQNEKADNAQKALDDSVAELEKKQKGFDKKVAAELAKAKPTKRFWFESYKWFISSGGRLVIAGRDTHSNDQVVKKHLKEGDVYAHADIHGAPSVILKDGLKASEEELREACWFALAQSKAWMAGSAEGGAFWAYPDQVSKTPNAGEFVPRGAFIIRGKRNYEYHLPLEMGIGEVYYQNERKIMCAPTPVMEKCSEKYYVIRPSKEKNGRMAGDIAKAFEVPEEEVSRILPPGSVDIVRKVLPKPDTDEEE</sequence>
<protein>
    <recommendedName>
        <fullName evidence="2">NFACT RNA-binding domain-containing protein</fullName>
    </recommendedName>
</protein>
<dbReference type="GO" id="GO:0000049">
    <property type="term" value="F:tRNA binding"/>
    <property type="evidence" value="ECO:0007669"/>
    <property type="project" value="TreeGrafter"/>
</dbReference>
<organism evidence="3 4">
    <name type="scientific">Methanomethylophilus alvi</name>
    <dbReference type="NCBI Taxonomy" id="1291540"/>
    <lineage>
        <taxon>Archaea</taxon>
        <taxon>Methanobacteriati</taxon>
        <taxon>Thermoplasmatota</taxon>
        <taxon>Thermoplasmata</taxon>
        <taxon>Methanomassiliicoccales</taxon>
        <taxon>Methanomethylophilaceae</taxon>
        <taxon>Methanomethylophilus</taxon>
    </lineage>
</organism>
<dbReference type="Pfam" id="PF05670">
    <property type="entry name" value="NFACT-R_1"/>
    <property type="match status" value="1"/>
</dbReference>
<dbReference type="Gene3D" id="2.30.310.10">
    <property type="entry name" value="ibrinogen binding protein from staphylococcus aureus domain"/>
    <property type="match status" value="1"/>
</dbReference>
<dbReference type="OMA" id="MVYGKRN"/>
<dbReference type="NCBIfam" id="NF041120">
    <property type="entry name" value="RqcH_arch"/>
    <property type="match status" value="1"/>
</dbReference>
<dbReference type="Proteomes" id="UP000273278">
    <property type="component" value="Chromosome"/>
</dbReference>
<dbReference type="PANTHER" id="PTHR15239:SF6">
    <property type="entry name" value="RIBOSOME QUALITY CONTROL COMPLEX SUBUNIT NEMF"/>
    <property type="match status" value="1"/>
</dbReference>
<dbReference type="RefSeq" id="WP_015505481.1">
    <property type="nucleotide sequence ID" value="NZ_CP017686.1"/>
</dbReference>
<dbReference type="GO" id="GO:0072344">
    <property type="term" value="P:rescue of stalled ribosome"/>
    <property type="evidence" value="ECO:0007669"/>
    <property type="project" value="TreeGrafter"/>
</dbReference>
<gene>
    <name evidence="3" type="ORF">BKD89_07860</name>
</gene>
<keyword evidence="1" id="KW-0175">Coiled coil</keyword>
<dbReference type="InterPro" id="IPR051608">
    <property type="entry name" value="RQC_Subunit_NEMF"/>
</dbReference>
<dbReference type="EMBL" id="CP017686">
    <property type="protein sequence ID" value="AYQ55700.1"/>
    <property type="molecule type" value="Genomic_DNA"/>
</dbReference>
<dbReference type="GeneID" id="41322369"/>
<dbReference type="AlphaFoldDB" id="A0A3G3IIM3"/>
<feature type="coiled-coil region" evidence="1">
    <location>
        <begin position="290"/>
        <end position="331"/>
    </location>
</feature>
<proteinExistence type="predicted"/>
<evidence type="ECO:0000256" key="1">
    <source>
        <dbReference type="SAM" id="Coils"/>
    </source>
</evidence>
<dbReference type="PANTHER" id="PTHR15239">
    <property type="entry name" value="NUCLEAR EXPORT MEDIATOR FACTOR NEMF"/>
    <property type="match status" value="1"/>
</dbReference>
<evidence type="ECO:0000259" key="2">
    <source>
        <dbReference type="Pfam" id="PF05670"/>
    </source>
</evidence>
<dbReference type="GO" id="GO:1990112">
    <property type="term" value="C:RQC complex"/>
    <property type="evidence" value="ECO:0007669"/>
    <property type="project" value="TreeGrafter"/>
</dbReference>
<evidence type="ECO:0000313" key="4">
    <source>
        <dbReference type="Proteomes" id="UP000273278"/>
    </source>
</evidence>
<reference evidence="3 4" key="1">
    <citation type="submission" date="2016-10" db="EMBL/GenBank/DDBJ databases">
        <title>Complete genome of the TMA-utilizing, human hosted archaeon Methanomethylophilus alvus Gen. nov, sp. nov., strain Mx-05, derived from a pure culture.</title>
        <authorList>
            <person name="Brugere J.-F."/>
            <person name="Ben Hania W."/>
            <person name="Chaudhary P.P."/>
            <person name="Gaci N."/>
            <person name="Borrel G."/>
            <person name="Cao Van Tuat L."/>
            <person name="Fardeau M.-L."/>
            <person name="Harris H.M.B."/>
            <person name="O'Toole P.W."/>
            <person name="Ollivier B."/>
        </authorList>
    </citation>
    <scope>NUCLEOTIDE SEQUENCE [LARGE SCALE GENOMIC DNA]</scope>
    <source>
        <strain evidence="3 4">Mx-05</strain>
    </source>
</reference>
<accession>A0A3G3IIM3</accession>
<feature type="domain" description="NFACT RNA-binding" evidence="2">
    <location>
        <begin position="445"/>
        <end position="553"/>
    </location>
</feature>
<dbReference type="InterPro" id="IPR008532">
    <property type="entry name" value="NFACT_RNA-bd"/>
</dbReference>
<dbReference type="Pfam" id="PF05833">
    <property type="entry name" value="NFACT_N"/>
    <property type="match status" value="1"/>
</dbReference>
<dbReference type="GO" id="GO:0043023">
    <property type="term" value="F:ribosomal large subunit binding"/>
    <property type="evidence" value="ECO:0007669"/>
    <property type="project" value="TreeGrafter"/>
</dbReference>
<name>A0A3G3IIM3_9ARCH</name>
<evidence type="ECO:0000313" key="3">
    <source>
        <dbReference type="EMBL" id="AYQ55700.1"/>
    </source>
</evidence>